<proteinExistence type="predicted"/>
<feature type="compositionally biased region" description="Polar residues" evidence="7">
    <location>
        <begin position="1527"/>
        <end position="1548"/>
    </location>
</feature>
<dbReference type="OrthoDB" id="2357150at2759"/>
<dbReference type="GO" id="GO:0008270">
    <property type="term" value="F:zinc ion binding"/>
    <property type="evidence" value="ECO:0007669"/>
    <property type="project" value="UniProtKB-KW"/>
</dbReference>
<feature type="region of interest" description="Disordered" evidence="7">
    <location>
        <begin position="1316"/>
        <end position="1340"/>
    </location>
</feature>
<dbReference type="PROSITE" id="PS50196">
    <property type="entry name" value="RANBD1"/>
    <property type="match status" value="4"/>
</dbReference>
<organism evidence="10 11">
    <name type="scientific">Drosophila lebanonensis</name>
    <name type="common">Fruit fly</name>
    <name type="synonym">Scaptodrosophila lebanonensis</name>
    <dbReference type="NCBI Taxonomy" id="7225"/>
    <lineage>
        <taxon>Eukaryota</taxon>
        <taxon>Metazoa</taxon>
        <taxon>Ecdysozoa</taxon>
        <taxon>Arthropoda</taxon>
        <taxon>Hexapoda</taxon>
        <taxon>Insecta</taxon>
        <taxon>Pterygota</taxon>
        <taxon>Neoptera</taxon>
        <taxon>Endopterygota</taxon>
        <taxon>Diptera</taxon>
        <taxon>Brachycera</taxon>
        <taxon>Muscomorpha</taxon>
        <taxon>Ephydroidea</taxon>
        <taxon>Drosophilidae</taxon>
        <taxon>Scaptodrosophila</taxon>
    </lineage>
</organism>
<dbReference type="Proteomes" id="UP000504634">
    <property type="component" value="Unplaced"/>
</dbReference>
<evidence type="ECO:0000256" key="7">
    <source>
        <dbReference type="SAM" id="MobiDB-lite"/>
    </source>
</evidence>
<dbReference type="Pfam" id="PF00638">
    <property type="entry name" value="Ran_BP1"/>
    <property type="match status" value="4"/>
</dbReference>
<feature type="domain" description="RanBD1" evidence="8">
    <location>
        <begin position="2724"/>
        <end position="2861"/>
    </location>
</feature>
<feature type="region of interest" description="Disordered" evidence="7">
    <location>
        <begin position="1527"/>
        <end position="1558"/>
    </location>
</feature>
<feature type="domain" description="RanBD1" evidence="8">
    <location>
        <begin position="1358"/>
        <end position="1487"/>
    </location>
</feature>
<dbReference type="InterPro" id="IPR001876">
    <property type="entry name" value="Znf_RanBP2"/>
</dbReference>
<feature type="domain" description="RanBD1" evidence="8">
    <location>
        <begin position="2153"/>
        <end position="2285"/>
    </location>
</feature>
<evidence type="ECO:0000256" key="6">
    <source>
        <dbReference type="SAM" id="Coils"/>
    </source>
</evidence>
<dbReference type="Gene3D" id="1.25.40.10">
    <property type="entry name" value="Tetratricopeptide repeat domain"/>
    <property type="match status" value="1"/>
</dbReference>
<dbReference type="CTD" id="43041"/>
<feature type="compositionally biased region" description="Polar residues" evidence="7">
    <location>
        <begin position="1330"/>
        <end position="1340"/>
    </location>
</feature>
<dbReference type="GO" id="GO:0016874">
    <property type="term" value="F:ligase activity"/>
    <property type="evidence" value="ECO:0007669"/>
    <property type="project" value="UniProtKB-KW"/>
</dbReference>
<evidence type="ECO:0000313" key="10">
    <source>
        <dbReference type="Proteomes" id="UP000504634"/>
    </source>
</evidence>
<dbReference type="Gene3D" id="4.10.1060.10">
    <property type="entry name" value="Zinc finger, RanBP2-type"/>
    <property type="match status" value="2"/>
</dbReference>
<evidence type="ECO:0000259" key="8">
    <source>
        <dbReference type="PROSITE" id="PS50196"/>
    </source>
</evidence>
<dbReference type="InterPro" id="IPR000156">
    <property type="entry name" value="Ran_bind_dom"/>
</dbReference>
<dbReference type="CDD" id="cd13172">
    <property type="entry name" value="RanBD2_RanBP2_insect-like"/>
    <property type="match status" value="1"/>
</dbReference>
<dbReference type="SUPFAM" id="SSF50729">
    <property type="entry name" value="PH domain-like"/>
    <property type="match status" value="4"/>
</dbReference>
<dbReference type="InterPro" id="IPR011990">
    <property type="entry name" value="TPR-like_helical_dom_sf"/>
</dbReference>
<evidence type="ECO:0000256" key="3">
    <source>
        <dbReference type="ARBA" id="ARBA00022771"/>
    </source>
</evidence>
<sequence>MFTTRKEVDDHVHRMLSKLPFGSERDIKGLTVAKLYNKIGEYPKAIEYLNSYLKIKDEPLAHKLIAHCYKLLKTPDRNKALHHYQRCIQLSPRQVDVIKEACQLLLDDENSKGGVYSDEKAKYWCELATKAGLAENDLVYALNSKLALKEHKGGGGSAANNGEEHSMEMLLLKEIQSRPQDMSVRVRLLRNYVEKRKLDDAFTYIQKIEHEMNTSGASSDWHNAVWMVLSKIEQIKDTKRDWAFWQITLHTLERLIYLSLGGDDGNTGISLPESSGILFKFDQYLHKFSLNLERRPQETPQNELQNYCLEHYVGQLLLHAATLLIKRELLSNKNKWRDTMRNVLPLLFLGYQINTMGSKSNHWIKHCESSARKLIEQWRLEGAFRRAQLGRTLFGCVQEQQSATVGQENQSDFNLIECSQPTGLWQNSDDILSFVRQICLEKTWRRQLFQTLFTHAEQKLKEQSSMLVHYARLQEPMYTWPSLAEVEANEQQALALRPQSLSHHVYLAMCSEDLVEAPRITFYEGMPEDCKQNLSYCGPDSLSKLDLDTFLYAVVLQSQRKLEVQRANYDSYNVGSRSATAKPHMLPFVNIAAQLATDEQLNWWTLAYKLHTHAALEGNRAEQRTILQYGLEAVRGINGPRADLYIIFRLGQLLAVRAQGVVHAAAPERVSLEARAESLYLQGFNMLKREHMQQFEPLVRYFKYANSNATSVRKLVNSAAEGAISFLSSRYFKVGKYEEFIDEMRGLNLPMATYMQAEAYRILEDCSRTPRVSRSRFLERRQECLQQTQQLLRNDTDHPLSSLITSELMRTYPVGIGSNTRFSLGKNDLDPYGSDPHNNSSAYEDAEDDFYAAAAHQVASVPALNRSKRAPETPVNHELEQSVKQMNKELCVFKEDVGGNMEAMRNDIKILTEKFANLEELLKKCRISRETPTREVDAAAAAAALGLDDLFIIDETLEQQQREQQQHQQQQQQLAAVSQPAPIHAMPPFGPGYFNSPHVTQDRFFTPASATPNAFNSPIPYNQQQQQQIYNYYQYMRPSPATQGLPPNMPPANLFGPRGPNYGMPSIYPPNGGTFIDNYGMPPAAPPILPQQPLLPPVAPVAPATTPTLGVPLGLGDGKTSFFNSSPFAAAVSTPTAAPQTSVQPQPQLPAVKPAVPQQVQPPVPAATSVFNRVLNNQPVEKEPPANVVITNSDPLPKPGLAGSNVVAVQPTLSVTIPSQHIKPSVVPASEPPPTTAPIVPSALPTSGFSFNFGDVGQKATANTNSGTNFFSVFPSQAGTGATNSVTTPFGSSFTNASPPADSTTFSFKNQVAQAVAQKEKEEAETKTTPQNDSTNSDLNKSFCADGSAELDYDPRPDFKGIIPLPDEIDVRTGEEDEEIMFSHRAKLYRHAEKEWKDRGTGLIKILKDKSGSCRILMRRDQTHKICANHKINKEMNLTTPVQDKEAKSFIWVANDFADEELRLEKLLVRFKQADTAAQFKKAFQEASGASDVVDNNKGQTNGEAPLAVTKPFALSKSTAVTFVTSTPAHNNASSGGTVTTTTNAQQADNKEKSTPAEVTSTVSKTLFGGINMKAAVAATTTTSGSNATSIVSTTPTTSTSTTAATSAASSPFANFSFTNMNAKNGASPFGILTFGTTSTMSSFLNTDTVAEQNKSANEVATTQSAEDAEEYEPTAQFTPVIPLPELIEVVTGEEHEVVLFEHRAKLLRFVKESGEWKERGLGNIKLLQDRDNVNQVRLVMRREQIHKLCCNQRLLKNTKFNPAKNSKVALTWAGQDYSEEELSTELLCVRFKNAEICEQFHNAVLKAQAAMSGDDDEPTETQSAASQEQKVKSEAKEAVKPVVNAEPKSFGDAFKPKAGSWQCSGCYTTNDGTQLYCLCCEAPKDSTVPPKQASLQTGGAINLSTSSAGKFTFGFPSGTNNANITTSTEPKPFSFGSTKPAEKTSITNVVSTTNTTKTTTASGGFGDAFKPKVGSWQCDGCYTTNDATKDYCICCEAPKDATVPPKKDNQLLGGTGLQLPATTKFTFGFGAPTTSTSDTASVGSTGTIMNNLSSTSVVTSSIFGAPLTSSKSEGTTTTTATPFGSSSFNFKAPSLPLTSSTPALGSNTFSFSMNKASGTQQPKSPLAADADATNTGDDELHEEVEEEENNAYFAPVIPLPDKVDVVTGEEDEEVLYKHRAKLYRLTDGDWKERGLGDVKILRHRKNKKLRVVMRRDKVLKTCLNHILNSSVTYKAKDDKSWLFVVHDFSEGENVLERFTLRFKNADVAKGFVDAIKSALNGTAQPIADDEDASTNTTEDSLCSANVSISNDLKALADKLKLDYDFFTSETKCPGCRGCDPDKFNYGSVSPTTATNVSALPLVLPALQIPAPPSTTPESRSVLKPAAFSPATTPNAKSFSLFGSAASANSTTVAPGTPTTATTTSAPKTDAVNFSFTNAFNASQEVKTPSSGGFLFGNTEKSVFGRACFGNTTSQQSIFGGNNSTASDSNSTMNIFGGALNKKNEVATTNQTETKNATENSTKSIFGSFNTNVGSGNSLFSGGNIFGGSPNTNASQGNFLFGSAANATPTPTFGSVAAKEQTTITFSDLANKKEVIDDVKENKENNNANVKPTASVPPANSFATLAAKASENNNTGNATQTNTFADLAAKAGDDFATLAAKSTASPNAFQKSSTGGFFGLTHQDAFKSFSSPAFNDSAKNKSLGGNNNDASNTEDATDENYDPHYDPIIALPDEIVVSTGEEHETKLFGERATLYRFDSDLKEWKERGVGELKILKHNDLKTCRMVMRREQIHKLVLNMQIVERFKVDYMNNNKKSFVWAHLNYAESSEGILERLACRFRKQESADSFLEVINSCIPKGSSSDGSTYDV</sequence>
<evidence type="ECO:0000256" key="2">
    <source>
        <dbReference type="ARBA" id="ARBA00022723"/>
    </source>
</evidence>
<dbReference type="Pfam" id="PF00641">
    <property type="entry name" value="Zn_ribbon_RanBP"/>
    <property type="match status" value="2"/>
</dbReference>
<gene>
    <name evidence="11" type="primary">LOC115624197</name>
</gene>
<dbReference type="PROSITE" id="PS50199">
    <property type="entry name" value="ZF_RANBP2_2"/>
    <property type="match status" value="2"/>
</dbReference>
<dbReference type="PANTHER" id="PTHR23138:SF87">
    <property type="entry name" value="E3 SUMO-PROTEIN LIGASE RANBP2"/>
    <property type="match status" value="1"/>
</dbReference>
<evidence type="ECO:0000256" key="1">
    <source>
        <dbReference type="ARBA" id="ARBA00022553"/>
    </source>
</evidence>
<feature type="domain" description="RanBP2-type" evidence="9">
    <location>
        <begin position="1858"/>
        <end position="1887"/>
    </location>
</feature>
<dbReference type="PROSITE" id="PS01358">
    <property type="entry name" value="ZF_RANBP2_1"/>
    <property type="match status" value="2"/>
</dbReference>
<protein>
    <submittedName>
        <fullName evidence="11">E3 SUMO-protein ligase RanBP2 isoform X1</fullName>
    </submittedName>
</protein>
<name>A0A6J2TF92_DROLE</name>
<feature type="domain" description="RanBP2-type" evidence="9">
    <location>
        <begin position="1973"/>
        <end position="2002"/>
    </location>
</feature>
<feature type="coiled-coil region" evidence="6">
    <location>
        <begin position="901"/>
        <end position="928"/>
    </location>
</feature>
<dbReference type="GO" id="GO:0005643">
    <property type="term" value="C:nuclear pore"/>
    <property type="evidence" value="ECO:0007669"/>
    <property type="project" value="TreeGrafter"/>
</dbReference>
<evidence type="ECO:0000256" key="4">
    <source>
        <dbReference type="ARBA" id="ARBA00022833"/>
    </source>
</evidence>
<feature type="region of interest" description="Disordered" evidence="7">
    <location>
        <begin position="2113"/>
        <end position="2139"/>
    </location>
</feature>
<evidence type="ECO:0000313" key="11">
    <source>
        <dbReference type="RefSeq" id="XP_030374659.1"/>
    </source>
</evidence>
<feature type="compositionally biased region" description="Polar residues" evidence="7">
    <location>
        <begin position="2703"/>
        <end position="2714"/>
    </location>
</feature>
<dbReference type="Gene3D" id="2.30.29.30">
    <property type="entry name" value="Pleckstrin-homology domain (PH domain)/Phosphotyrosine-binding domain (PTB)"/>
    <property type="match status" value="4"/>
</dbReference>
<evidence type="ECO:0000256" key="5">
    <source>
        <dbReference type="PROSITE-ProRule" id="PRU00322"/>
    </source>
</evidence>
<keyword evidence="2" id="KW-0479">Metal-binding</keyword>
<dbReference type="PANTHER" id="PTHR23138">
    <property type="entry name" value="RAN BINDING PROTEIN"/>
    <property type="match status" value="1"/>
</dbReference>
<dbReference type="InterPro" id="IPR045255">
    <property type="entry name" value="RanBP1-like"/>
</dbReference>
<dbReference type="GeneID" id="115624197"/>
<reference evidence="11" key="1">
    <citation type="submission" date="2025-08" db="UniProtKB">
        <authorList>
            <consortium name="RefSeq"/>
        </authorList>
    </citation>
    <scope>IDENTIFICATION</scope>
    <source>
        <strain evidence="11">11010-0011.00</strain>
        <tissue evidence="11">Whole body</tissue>
    </source>
</reference>
<dbReference type="GO" id="GO:0005737">
    <property type="term" value="C:cytoplasm"/>
    <property type="evidence" value="ECO:0007669"/>
    <property type="project" value="TreeGrafter"/>
</dbReference>
<dbReference type="RefSeq" id="XP_030374659.1">
    <property type="nucleotide sequence ID" value="XM_030518799.1"/>
</dbReference>
<dbReference type="GO" id="GO:0005096">
    <property type="term" value="F:GTPase activator activity"/>
    <property type="evidence" value="ECO:0007669"/>
    <property type="project" value="TreeGrafter"/>
</dbReference>
<dbReference type="SMART" id="SM00547">
    <property type="entry name" value="ZnF_RBZ"/>
    <property type="match status" value="2"/>
</dbReference>
<feature type="region of interest" description="Disordered" evidence="7">
    <location>
        <begin position="2697"/>
        <end position="2723"/>
    </location>
</feature>
<feature type="compositionally biased region" description="Basic and acidic residues" evidence="7">
    <location>
        <begin position="1830"/>
        <end position="1839"/>
    </location>
</feature>
<feature type="domain" description="RanBD1" evidence="8">
    <location>
        <begin position="1677"/>
        <end position="1814"/>
    </location>
</feature>
<dbReference type="SUPFAM" id="SSF48452">
    <property type="entry name" value="TPR-like"/>
    <property type="match status" value="1"/>
</dbReference>
<keyword evidence="6" id="KW-0175">Coiled coil</keyword>
<feature type="compositionally biased region" description="Polar residues" evidence="7">
    <location>
        <begin position="2113"/>
        <end position="2124"/>
    </location>
</feature>
<keyword evidence="10" id="KW-1185">Reference proteome</keyword>
<keyword evidence="3 5" id="KW-0863">Zinc-finger</keyword>
<dbReference type="SMART" id="SM00160">
    <property type="entry name" value="RanBD"/>
    <property type="match status" value="4"/>
</dbReference>
<dbReference type="FunFam" id="2.30.29.30:FF:000018">
    <property type="entry name" value="E3 SUMO-protein ligase RanBP2"/>
    <property type="match status" value="3"/>
</dbReference>
<keyword evidence="4" id="KW-0862">Zinc</keyword>
<keyword evidence="1" id="KW-0597">Phosphoprotein</keyword>
<keyword evidence="11" id="KW-0436">Ligase</keyword>
<feature type="region of interest" description="Disordered" evidence="7">
    <location>
        <begin position="1812"/>
        <end position="1839"/>
    </location>
</feature>
<accession>A0A6J2TF92</accession>
<dbReference type="InterPro" id="IPR011993">
    <property type="entry name" value="PH-like_dom_sf"/>
</dbReference>
<evidence type="ECO:0000259" key="9">
    <source>
        <dbReference type="PROSITE" id="PS50199"/>
    </source>
</evidence>